<dbReference type="AlphaFoldDB" id="A0AB33XSJ5"/>
<reference evidence="1 2" key="1">
    <citation type="journal article" date="2013" name="Genome Announc.">
        <title>Draft Genome Sequence of Staphylococcus simulans UMC-CNS-990, Isolated from a Case of Chronic Bovine Mastitis.</title>
        <authorList>
            <person name="Calcutt M.J."/>
            <person name="Foecking M.F."/>
            <person name="Hsieh H.Y."/>
            <person name="Perry J."/>
            <person name="Stewart G.C."/>
            <person name="Middleton J.R."/>
        </authorList>
    </citation>
    <scope>NUCLEOTIDE SEQUENCE [LARGE SCALE GENOMIC DNA]</scope>
    <source>
        <strain evidence="1 2">LRHMDP3</strain>
    </source>
</reference>
<organism evidence="1 2">
    <name type="scientific">Lacticaseibacillus rhamnosus LRHMDP3</name>
    <dbReference type="NCBI Taxonomy" id="1203259"/>
    <lineage>
        <taxon>Bacteria</taxon>
        <taxon>Bacillati</taxon>
        <taxon>Bacillota</taxon>
        <taxon>Bacilli</taxon>
        <taxon>Lactobacillales</taxon>
        <taxon>Lactobacillaceae</taxon>
        <taxon>Lacticaseibacillus</taxon>
    </lineage>
</organism>
<evidence type="ECO:0000313" key="1">
    <source>
        <dbReference type="EMBL" id="EKS49743.1"/>
    </source>
</evidence>
<dbReference type="Proteomes" id="UP000009352">
    <property type="component" value="Unassembled WGS sequence"/>
</dbReference>
<sequence>MEYWLCWVALSVTRSQGEKPVCKDLGAMVKLGPLRLRPRTLRLLTAPARVP</sequence>
<gene>
    <name evidence="1" type="ORF">LRHMDP3_2157</name>
</gene>
<proteinExistence type="predicted"/>
<protein>
    <submittedName>
        <fullName evidence="1">Uncharacterized protein</fullName>
    </submittedName>
</protein>
<comment type="caution">
    <text evidence="1">The sequence shown here is derived from an EMBL/GenBank/DDBJ whole genome shotgun (WGS) entry which is preliminary data.</text>
</comment>
<dbReference type="AntiFam" id="ANF00267">
    <property type="entry name" value="DNA repeat translations related to WP_015765070.1"/>
</dbReference>
<evidence type="ECO:0000313" key="2">
    <source>
        <dbReference type="Proteomes" id="UP000009352"/>
    </source>
</evidence>
<accession>A0AB33XSJ5</accession>
<dbReference type="NCBIfam" id="NF040517">
    <property type="entry name" value="Lacto_Palin_RP2"/>
    <property type="match status" value="1"/>
</dbReference>
<name>A0AB33XSJ5_LACRH</name>
<dbReference type="EMBL" id="AMQX01000012">
    <property type="protein sequence ID" value="EKS49743.1"/>
    <property type="molecule type" value="Genomic_DNA"/>
</dbReference>